<dbReference type="PANTHER" id="PTHR32552:SF74">
    <property type="entry name" value="HYDROXAMATE SIDEROPHORE RECEPTOR FHUE"/>
    <property type="match status" value="1"/>
</dbReference>
<keyword evidence="3 14" id="KW-0813">Transport</keyword>
<evidence type="ECO:0000256" key="16">
    <source>
        <dbReference type="RuleBase" id="RU003357"/>
    </source>
</evidence>
<keyword evidence="10 16" id="KW-0798">TonB box</keyword>
<keyword evidence="9" id="KW-0406">Ion transport</keyword>
<organism evidence="19 20">
    <name type="scientific">Pseudomonas multiresinivorans</name>
    <dbReference type="NCBI Taxonomy" id="95301"/>
    <lineage>
        <taxon>Bacteria</taxon>
        <taxon>Pseudomonadati</taxon>
        <taxon>Pseudomonadota</taxon>
        <taxon>Gammaproteobacteria</taxon>
        <taxon>Pseudomonadales</taxon>
        <taxon>Pseudomonadaceae</taxon>
        <taxon>Pseudomonas</taxon>
    </lineage>
</organism>
<dbReference type="Gene3D" id="3.55.50.30">
    <property type="match status" value="1"/>
</dbReference>
<feature type="domain" description="Secretin/TonB short N-terminal" evidence="18">
    <location>
        <begin position="74"/>
        <end position="125"/>
    </location>
</feature>
<evidence type="ECO:0000256" key="17">
    <source>
        <dbReference type="SAM" id="MobiDB-lite"/>
    </source>
</evidence>
<dbReference type="PANTHER" id="PTHR32552">
    <property type="entry name" value="FERRICHROME IRON RECEPTOR-RELATED"/>
    <property type="match status" value="1"/>
</dbReference>
<dbReference type="AlphaFoldDB" id="A0A7Z3BKT5"/>
<dbReference type="PROSITE" id="PS01156">
    <property type="entry name" value="TONB_DEPENDENT_REC_2"/>
    <property type="match status" value="1"/>
</dbReference>
<evidence type="ECO:0000256" key="6">
    <source>
        <dbReference type="ARBA" id="ARBA00022692"/>
    </source>
</evidence>
<name>A0A7Z3BKT5_9PSED</name>
<feature type="short sequence motif" description="TonB C-terminal box" evidence="15">
    <location>
        <begin position="814"/>
        <end position="831"/>
    </location>
</feature>
<evidence type="ECO:0000256" key="8">
    <source>
        <dbReference type="ARBA" id="ARBA00023004"/>
    </source>
</evidence>
<protein>
    <submittedName>
        <fullName evidence="19">TonB-dependent siderophore receptor</fullName>
    </submittedName>
</protein>
<dbReference type="InterPro" id="IPR036942">
    <property type="entry name" value="Beta-barrel_TonB_sf"/>
</dbReference>
<evidence type="ECO:0000259" key="18">
    <source>
        <dbReference type="SMART" id="SM00965"/>
    </source>
</evidence>
<dbReference type="InterPro" id="IPR000531">
    <property type="entry name" value="Beta-barrel_TonB"/>
</dbReference>
<dbReference type="Pfam" id="PF07715">
    <property type="entry name" value="Plug"/>
    <property type="match status" value="1"/>
</dbReference>
<gene>
    <name evidence="19" type="ORF">G4G71_13085</name>
</gene>
<dbReference type="NCBIfam" id="TIGR01783">
    <property type="entry name" value="TonB-siderophor"/>
    <property type="match status" value="1"/>
</dbReference>
<keyword evidence="7" id="KW-0732">Signal</keyword>
<evidence type="ECO:0000256" key="10">
    <source>
        <dbReference type="ARBA" id="ARBA00023077"/>
    </source>
</evidence>
<dbReference type="EMBL" id="CP048833">
    <property type="protein sequence ID" value="QJP08766.1"/>
    <property type="molecule type" value="Genomic_DNA"/>
</dbReference>
<evidence type="ECO:0000256" key="14">
    <source>
        <dbReference type="PROSITE-ProRule" id="PRU01360"/>
    </source>
</evidence>
<dbReference type="Pfam" id="PF00593">
    <property type="entry name" value="TonB_dep_Rec_b-barrel"/>
    <property type="match status" value="1"/>
</dbReference>
<keyword evidence="4 14" id="KW-1134">Transmembrane beta strand</keyword>
<dbReference type="InterPro" id="IPR037066">
    <property type="entry name" value="Plug_dom_sf"/>
</dbReference>
<keyword evidence="5" id="KW-0410">Iron transport</keyword>
<evidence type="ECO:0000256" key="13">
    <source>
        <dbReference type="ARBA" id="ARBA00023237"/>
    </source>
</evidence>
<dbReference type="Gene3D" id="2.40.170.20">
    <property type="entry name" value="TonB-dependent receptor, beta-barrel domain"/>
    <property type="match status" value="1"/>
</dbReference>
<keyword evidence="13 14" id="KW-0998">Cell outer membrane</keyword>
<proteinExistence type="inferred from homology"/>
<evidence type="ECO:0000256" key="12">
    <source>
        <dbReference type="ARBA" id="ARBA00023170"/>
    </source>
</evidence>
<dbReference type="Gene3D" id="2.170.130.10">
    <property type="entry name" value="TonB-dependent receptor, plug domain"/>
    <property type="match status" value="1"/>
</dbReference>
<accession>A0A7Z3BKT5</accession>
<dbReference type="InterPro" id="IPR011662">
    <property type="entry name" value="Secretin/TonB_short_N"/>
</dbReference>
<comment type="similarity">
    <text evidence="2 14 16">Belongs to the TonB-dependent receptor family.</text>
</comment>
<keyword evidence="12 19" id="KW-0675">Receptor</keyword>
<dbReference type="InterPro" id="IPR010917">
    <property type="entry name" value="TonB_rcpt_CS"/>
</dbReference>
<evidence type="ECO:0000256" key="1">
    <source>
        <dbReference type="ARBA" id="ARBA00004571"/>
    </source>
</evidence>
<keyword evidence="8" id="KW-0408">Iron</keyword>
<evidence type="ECO:0000256" key="2">
    <source>
        <dbReference type="ARBA" id="ARBA00009810"/>
    </source>
</evidence>
<evidence type="ECO:0000256" key="9">
    <source>
        <dbReference type="ARBA" id="ARBA00023065"/>
    </source>
</evidence>
<reference evidence="19 20" key="1">
    <citation type="submission" date="2020-02" db="EMBL/GenBank/DDBJ databases">
        <title>Complete genome sequence of Pseudomonas multiresinivorans ORNL1.</title>
        <authorList>
            <person name="Podar M."/>
        </authorList>
    </citation>
    <scope>NUCLEOTIDE SEQUENCE [LARGE SCALE GENOMIC DNA]</scope>
    <source>
        <strain evidence="20">populi</strain>
    </source>
</reference>
<keyword evidence="20" id="KW-1185">Reference proteome</keyword>
<evidence type="ECO:0000256" key="11">
    <source>
        <dbReference type="ARBA" id="ARBA00023136"/>
    </source>
</evidence>
<evidence type="ECO:0000256" key="15">
    <source>
        <dbReference type="PROSITE-ProRule" id="PRU10144"/>
    </source>
</evidence>
<dbReference type="RefSeq" id="WP_169938177.1">
    <property type="nucleotide sequence ID" value="NZ_CP048833.1"/>
</dbReference>
<dbReference type="Proteomes" id="UP000502549">
    <property type="component" value="Chromosome"/>
</dbReference>
<dbReference type="GO" id="GO:0038023">
    <property type="term" value="F:signaling receptor activity"/>
    <property type="evidence" value="ECO:0007669"/>
    <property type="project" value="InterPro"/>
</dbReference>
<evidence type="ECO:0000256" key="5">
    <source>
        <dbReference type="ARBA" id="ARBA00022496"/>
    </source>
</evidence>
<feature type="region of interest" description="Disordered" evidence="17">
    <location>
        <begin position="139"/>
        <end position="159"/>
    </location>
</feature>
<dbReference type="InterPro" id="IPR039426">
    <property type="entry name" value="TonB-dep_rcpt-like"/>
</dbReference>
<evidence type="ECO:0000313" key="19">
    <source>
        <dbReference type="EMBL" id="QJP08766.1"/>
    </source>
</evidence>
<evidence type="ECO:0000256" key="3">
    <source>
        <dbReference type="ARBA" id="ARBA00022448"/>
    </source>
</evidence>
<dbReference type="GO" id="GO:0015891">
    <property type="term" value="P:siderophore transport"/>
    <property type="evidence" value="ECO:0007669"/>
    <property type="project" value="InterPro"/>
</dbReference>
<dbReference type="GO" id="GO:0015344">
    <property type="term" value="F:siderophore uptake transmembrane transporter activity"/>
    <property type="evidence" value="ECO:0007669"/>
    <property type="project" value="TreeGrafter"/>
</dbReference>
<dbReference type="PROSITE" id="PS52016">
    <property type="entry name" value="TONB_DEPENDENT_REC_3"/>
    <property type="match status" value="1"/>
</dbReference>
<comment type="subcellular location">
    <subcellularLocation>
        <location evidence="1 14">Cell outer membrane</location>
        <topology evidence="1 14">Multi-pass membrane protein</topology>
    </subcellularLocation>
</comment>
<dbReference type="CDD" id="cd01347">
    <property type="entry name" value="ligand_gated_channel"/>
    <property type="match status" value="1"/>
</dbReference>
<evidence type="ECO:0000313" key="20">
    <source>
        <dbReference type="Proteomes" id="UP000502549"/>
    </source>
</evidence>
<evidence type="ECO:0000256" key="7">
    <source>
        <dbReference type="ARBA" id="ARBA00022729"/>
    </source>
</evidence>
<keyword evidence="6 14" id="KW-0812">Transmembrane</keyword>
<dbReference type="KEGG" id="pmui:G4G71_13085"/>
<dbReference type="InterPro" id="IPR010105">
    <property type="entry name" value="TonB_sidphr_rcpt"/>
</dbReference>
<sequence length="831" mass="91393">MFRATRPLFRSVPQPRKPLAIAILGASLTLQVGLFQPLLNAGSQASAESAARQYAIEPGPLGAVLSRFASESGIVLSFDAGLTSGKQSQGLRGSYTLEQGFAQLLAGRGLKVMRSDSGDYLLTPRGSDDVLEMDATDITGQQLGETTEGTGSYTTGRSSTATKMNLSLRETPQSVSVMTRQRMDDQNLASLPEVLEQTPGITVQNLGSERFNIYSRGYSVDNFQFDGIPTTLDIVSQVSAQSLADMAIYDRVEVLRGATGLMTGAGDPSATINMVRKRPTQQFQGHISGGLGSWNKYRGEVDLSGPLTPTGNIRGRSVLAYQQNDSFMDHYHQEREVYYGILEADLTDSTLLTVGMDYQKNKPEGSSSVAFPLFYSNGEQTDFSRSTNSAARWSSNEQNTLNSFFSLEQKLAHDWSLKASLNQMYIDRSDYELATASWGFPNKASGEGVRLYGGAGSTWQKQTGVDLQAKGPFELFGREHEAIVGYNYSKYENRHSPLRGTAVEGRYVNFYTWDNYTAKPNTSLGKLYDGDTTIYQRGTYFATRLRPTDDLSVILGARSSDYDYTYDLSYALTPASNRLTKYKESGVVTPYAGVVYDLNDIHSVYASYTSIFKPQSVRDRDGATLKPREGDNYEVGFKSEYFGGRLNTSVAAFVIKQDNLAEVDPGQVVPGTTTAAYRAVNGATTKGFEMELQGELLPDWNLSASYNHSITKDADGERINTVSPANTVKLWSTYRLPGELDRLTVGGGMNWQSGIHFTATPSGLPGTVKAKQDDYAVFDLMARYQVTDQLSATLNVNNLFDEKYLSALDTTFYSGYYGDPRNVMLSTRYDF</sequence>
<dbReference type="SUPFAM" id="SSF56935">
    <property type="entry name" value="Porins"/>
    <property type="match status" value="1"/>
</dbReference>
<evidence type="ECO:0000256" key="4">
    <source>
        <dbReference type="ARBA" id="ARBA00022452"/>
    </source>
</evidence>
<dbReference type="SMART" id="SM00965">
    <property type="entry name" value="STN"/>
    <property type="match status" value="1"/>
</dbReference>
<dbReference type="InterPro" id="IPR012910">
    <property type="entry name" value="Plug_dom"/>
</dbReference>
<dbReference type="GO" id="GO:0009279">
    <property type="term" value="C:cell outer membrane"/>
    <property type="evidence" value="ECO:0007669"/>
    <property type="project" value="UniProtKB-SubCell"/>
</dbReference>
<keyword evidence="11 14" id="KW-0472">Membrane</keyword>
<dbReference type="FunFam" id="2.170.130.10:FF:000010">
    <property type="entry name" value="Ferripyoverdine receptor"/>
    <property type="match status" value="1"/>
</dbReference>